<sequence length="1702" mass="185867">MAKNFLVAIARRPLSFLLLTYGIPIALLAVLLSIPSFVSSSDTFGVGSPKPIRDFASTVEKKLVIVKPPHLGPDVDRVIDVLTRPLKKDLVQFLDDEATLAKLCLANRRGVSNCHAAVVFRDSPGTTAAVRDSLRSGNGSHSWQYTIQVDPSHRDRTFDATNHRSDQEDIYMPLQLAVNNAIINETVVPEVFMYTSEPQENQHKRRRQGNALLVGQTYAFGLFACYYFIIYRFASFITVDRSTGMSQLVDAMGGGSATAARVVSWLLLFDAACLPCFIVFGVLHWYILFPSSSPWLLISWQVLLGLAVNSTTVFASAFFTKSRVSAVYVVGGFLLLSVCAQVFTFQDDPKPSPPGANLLALLFPSSNHVFFTQQMCLWELNGLGARISEIPAEVANITSESYGLTQATMLGFLVLNIIVHPLLAVFVEKMMHGIDFRRRTFSNEVCNTSGVVAETFDLKKRFVPNILERIFCCGQRKPITAVNGVSLQGYRGQILCLVGLNGSGKTTTLHMISGFISPTEGEITLNALPSQIGICPQRNTLWEELTVDEHVSIWSRIKAGDESAEQLDQLMAACDLATKTTSMAKTLSGGQKRKLQLACMFVGDSSVCLVDECTSGLDPLSRRAIWEILLAQRTKRSIVFTTHFLDEVDVLADHMVVLSKGKVKCQGPVAELKNLYGGGYKVLVPRSAAAALQVQYPSTSHQDSLVYAVPDSRSAAQLCSQFAGMGVTDVAIAGPQIEDVFLNVTDEHEMSLAKDCDGAVQTEFQMEPSRVLPFWGQVRVLLRKRFTVLRRFWWPYFYVLALPLVITPFFKKLLYQYQSPSCAPLEPLVYSSSAYPLHYTGACNEYEVSTSGCNKNQIILGPESAKADARDIVGQKFYYLSELNESTVDDVFIMQNGRQQFLDYVGKHTQVWPGGVHMGSGDEPPVIAYAIGTRGLPTGSEMLHLYTQMKSKVEIISSNGIFADIPQGALNNGAVYAIFFTLLQAIYPAAFILYPAIEKAQKVRSLEYANGVRRGPLWVAYGLFDFIFVFFLSIGVTAIVASEWNGPVWILLPILALYGLAATLLGYVLSHFVNGPLKSFIVAAGTGMLTYAIAAVAFAVGSANADAAQMDPVALGVTYGLNIILPVGNMFRTMLLGLNVGQVGCKDGAPTPPSSIYAYGGPILYLVIQVAALLLLIIWIEGDIALFRRGGGDATEEASRQHEDSEKHAAATRSDPVESETIRVENAETDLLRVLHVSKSFKHNTAVDNVTFGLSKSDVTALLGPNGAGKSTLVNLIQSELSPDSGRVLLMGEDARTRSAQKHLGVCPQYDALDLMNTREHLSFYARVKGIKDVRGNVDHIMARLNLTPHASTLASKLSGGNKRKLSLAIALMGTPPVLILDEPTSAMDAVAKRSFWRLIQQIAPGRSLLLTTHSMEEADTLATRAAIISRRMLAVGTTKSLRQQYANYYYVSLLLASAPYSSTEEMEGIREWVQEHVGGAQLERDLLGGQVRFTIPGIGGQSGRIPVAAVIDLLERNKEALGLAYYSVGGATLENVFLNVVQENNRIPLGMLLHLLGRSNATGYLDSAAVAPASPVVGMLLLVVVADVLLVTLFCSASVRAHSVRCRYQGAEEEVLHHGQFAEHLGNKHPSHAAVDLAPRLCRRDVVEHGAVPPQSLDRLGAVDEVDLPQIQIVVAELFDAREDPEYQGFEVRLVQTAQLV</sequence>
<dbReference type="Gene3D" id="3.40.50.300">
    <property type="entry name" value="P-loop containing nucleotide triphosphate hydrolases"/>
    <property type="match status" value="2"/>
</dbReference>
<dbReference type="Pfam" id="PF00005">
    <property type="entry name" value="ABC_tran"/>
    <property type="match status" value="2"/>
</dbReference>
<dbReference type="GO" id="GO:0005524">
    <property type="term" value="F:ATP binding"/>
    <property type="evidence" value="ECO:0007669"/>
    <property type="project" value="UniProtKB-KW"/>
</dbReference>
<dbReference type="InterPro" id="IPR026082">
    <property type="entry name" value="ABCA"/>
</dbReference>
<evidence type="ECO:0000256" key="2">
    <source>
        <dbReference type="ARBA" id="ARBA00022737"/>
    </source>
</evidence>
<feature type="transmembrane region" description="Helical" evidence="6">
    <location>
        <begin position="1156"/>
        <end position="1180"/>
    </location>
</feature>
<dbReference type="GO" id="GO:0016020">
    <property type="term" value="C:membrane"/>
    <property type="evidence" value="ECO:0007669"/>
    <property type="project" value="InterPro"/>
</dbReference>
<feature type="transmembrane region" description="Helical" evidence="6">
    <location>
        <begin position="1113"/>
        <end position="1135"/>
    </location>
</feature>
<comment type="caution">
    <text evidence="8">The sequence shown here is derived from an EMBL/GenBank/DDBJ whole genome shotgun (WGS) entry which is preliminary data.</text>
</comment>
<evidence type="ECO:0000313" key="9">
    <source>
        <dbReference type="Proteomes" id="UP001163105"/>
    </source>
</evidence>
<keyword evidence="6" id="KW-0812">Transmembrane</keyword>
<dbReference type="InterPro" id="IPR017871">
    <property type="entry name" value="ABC_transporter-like_CS"/>
</dbReference>
<evidence type="ECO:0000313" key="8">
    <source>
        <dbReference type="EMBL" id="KAJ6445819.1"/>
    </source>
</evidence>
<dbReference type="PANTHER" id="PTHR19229:SF36">
    <property type="entry name" value="ATP-BINDING CASSETTE SUB-FAMILY A MEMBER 2"/>
    <property type="match status" value="1"/>
</dbReference>
<dbReference type="GO" id="GO:0140359">
    <property type="term" value="F:ABC-type transporter activity"/>
    <property type="evidence" value="ECO:0007669"/>
    <property type="project" value="InterPro"/>
</dbReference>
<dbReference type="PROSITE" id="PS00211">
    <property type="entry name" value="ABC_TRANSPORTER_1"/>
    <property type="match status" value="2"/>
</dbReference>
<evidence type="ECO:0000259" key="7">
    <source>
        <dbReference type="PROSITE" id="PS50893"/>
    </source>
</evidence>
<feature type="transmembrane region" description="Helical" evidence="6">
    <location>
        <begin position="792"/>
        <end position="810"/>
    </location>
</feature>
<dbReference type="EMBL" id="JAQHRD010000001">
    <property type="protein sequence ID" value="KAJ6445819.1"/>
    <property type="molecule type" value="Genomic_DNA"/>
</dbReference>
<feature type="transmembrane region" description="Helical" evidence="6">
    <location>
        <begin position="974"/>
        <end position="997"/>
    </location>
</feature>
<feature type="compositionally biased region" description="Basic and acidic residues" evidence="5">
    <location>
        <begin position="1197"/>
        <end position="1209"/>
    </location>
</feature>
<gene>
    <name evidence="8" type="primary">ABCA3</name>
    <name evidence="8" type="ORF">O9K51_00582</name>
</gene>
<evidence type="ECO:0000256" key="4">
    <source>
        <dbReference type="ARBA" id="ARBA00022840"/>
    </source>
</evidence>
<dbReference type="GO" id="GO:0005319">
    <property type="term" value="F:lipid transporter activity"/>
    <property type="evidence" value="ECO:0007669"/>
    <property type="project" value="TreeGrafter"/>
</dbReference>
<evidence type="ECO:0000256" key="3">
    <source>
        <dbReference type="ARBA" id="ARBA00022741"/>
    </source>
</evidence>
<dbReference type="GO" id="GO:0016887">
    <property type="term" value="F:ATP hydrolysis activity"/>
    <property type="evidence" value="ECO:0007669"/>
    <property type="project" value="InterPro"/>
</dbReference>
<feature type="domain" description="ABC transporter" evidence="7">
    <location>
        <begin position="1232"/>
        <end position="1456"/>
    </location>
</feature>
<keyword evidence="2" id="KW-0677">Repeat</keyword>
<name>A0AB34G3U7_9HYPO</name>
<protein>
    <submittedName>
        <fullName evidence="8">PWI domain mRNA processing protein</fullName>
    </submittedName>
</protein>
<dbReference type="InterPro" id="IPR003439">
    <property type="entry name" value="ABC_transporter-like_ATP-bd"/>
</dbReference>
<evidence type="ECO:0000256" key="1">
    <source>
        <dbReference type="ARBA" id="ARBA00022448"/>
    </source>
</evidence>
<keyword evidence="9" id="KW-1185">Reference proteome</keyword>
<keyword evidence="6" id="KW-0472">Membrane</keyword>
<keyword evidence="6" id="KW-1133">Transmembrane helix</keyword>
<feature type="transmembrane region" description="Helical" evidence="6">
    <location>
        <begin position="1048"/>
        <end position="1068"/>
    </location>
</feature>
<dbReference type="PANTHER" id="PTHR19229">
    <property type="entry name" value="ATP-BINDING CASSETTE TRANSPORTER SUBFAMILY A ABCA"/>
    <property type="match status" value="1"/>
</dbReference>
<dbReference type="Proteomes" id="UP001163105">
    <property type="component" value="Unassembled WGS sequence"/>
</dbReference>
<dbReference type="PROSITE" id="PS50893">
    <property type="entry name" value="ABC_TRANSPORTER_2"/>
    <property type="match status" value="2"/>
</dbReference>
<keyword evidence="1" id="KW-0813">Transport</keyword>
<reference evidence="8" key="1">
    <citation type="submission" date="2023-01" db="EMBL/GenBank/DDBJ databases">
        <title>The growth and conidiation of Purpureocillium lavendulum are regulated by nitrogen source and histone H3K14 acetylation.</title>
        <authorList>
            <person name="Tang P."/>
            <person name="Han J."/>
            <person name="Zhang C."/>
            <person name="Tang P."/>
            <person name="Qi F."/>
            <person name="Zhang K."/>
            <person name="Liang L."/>
        </authorList>
    </citation>
    <scope>NUCLEOTIDE SEQUENCE</scope>
    <source>
        <strain evidence="8">YMF1.00683</strain>
    </source>
</reference>
<dbReference type="InterPro" id="IPR027417">
    <property type="entry name" value="P-loop_NTPase"/>
</dbReference>
<keyword evidence="4" id="KW-0067">ATP-binding</keyword>
<dbReference type="InterPro" id="IPR003593">
    <property type="entry name" value="AAA+_ATPase"/>
</dbReference>
<feature type="transmembrane region" description="Helical" evidence="6">
    <location>
        <begin position="298"/>
        <end position="319"/>
    </location>
</feature>
<keyword evidence="3" id="KW-0547">Nucleotide-binding</keyword>
<feature type="region of interest" description="Disordered" evidence="5">
    <location>
        <begin position="1196"/>
        <end position="1220"/>
    </location>
</feature>
<organism evidence="8 9">
    <name type="scientific">Purpureocillium lavendulum</name>
    <dbReference type="NCBI Taxonomy" id="1247861"/>
    <lineage>
        <taxon>Eukaryota</taxon>
        <taxon>Fungi</taxon>
        <taxon>Dikarya</taxon>
        <taxon>Ascomycota</taxon>
        <taxon>Pezizomycotina</taxon>
        <taxon>Sordariomycetes</taxon>
        <taxon>Hypocreomycetidae</taxon>
        <taxon>Hypocreales</taxon>
        <taxon>Ophiocordycipitaceae</taxon>
        <taxon>Purpureocillium</taxon>
    </lineage>
</organism>
<dbReference type="CDD" id="cd03263">
    <property type="entry name" value="ABC_subfamily_A"/>
    <property type="match status" value="2"/>
</dbReference>
<evidence type="ECO:0000256" key="5">
    <source>
        <dbReference type="SAM" id="MobiDB-lite"/>
    </source>
</evidence>
<feature type="domain" description="ABC transporter" evidence="7">
    <location>
        <begin position="453"/>
        <end position="685"/>
    </location>
</feature>
<feature type="transmembrane region" description="Helical" evidence="6">
    <location>
        <begin position="211"/>
        <end position="231"/>
    </location>
</feature>
<feature type="transmembrane region" description="Helical" evidence="6">
    <location>
        <begin position="1577"/>
        <end position="1600"/>
    </location>
</feature>
<feature type="transmembrane region" description="Helical" evidence="6">
    <location>
        <begin position="326"/>
        <end position="345"/>
    </location>
</feature>
<feature type="transmembrane region" description="Helical" evidence="6">
    <location>
        <begin position="262"/>
        <end position="286"/>
    </location>
</feature>
<feature type="transmembrane region" description="Helical" evidence="6">
    <location>
        <begin position="409"/>
        <end position="427"/>
    </location>
</feature>
<feature type="transmembrane region" description="Helical" evidence="6">
    <location>
        <begin position="1018"/>
        <end position="1042"/>
    </location>
</feature>
<dbReference type="SMART" id="SM00382">
    <property type="entry name" value="AAA"/>
    <property type="match status" value="2"/>
</dbReference>
<dbReference type="SUPFAM" id="SSF52540">
    <property type="entry name" value="P-loop containing nucleoside triphosphate hydrolases"/>
    <property type="match status" value="2"/>
</dbReference>
<feature type="transmembrane region" description="Helical" evidence="6">
    <location>
        <begin position="1080"/>
        <end position="1101"/>
    </location>
</feature>
<accession>A0AB34G3U7</accession>
<evidence type="ECO:0000256" key="6">
    <source>
        <dbReference type="SAM" id="Phobius"/>
    </source>
</evidence>
<proteinExistence type="predicted"/>